<keyword evidence="8" id="KW-0186">Copper</keyword>
<evidence type="ECO:0000256" key="8">
    <source>
        <dbReference type="ARBA" id="ARBA00023008"/>
    </source>
</evidence>
<accession>A0ABP7HP33</accession>
<feature type="transmembrane region" description="Helical" evidence="13">
    <location>
        <begin position="36"/>
        <end position="57"/>
    </location>
</feature>
<evidence type="ECO:0000256" key="11">
    <source>
        <dbReference type="ARBA" id="ARBA00049893"/>
    </source>
</evidence>
<evidence type="ECO:0000256" key="1">
    <source>
        <dbReference type="ARBA" id="ARBA00000553"/>
    </source>
</evidence>
<comment type="caution">
    <text evidence="14">The sequence shown here is derived from an EMBL/GenBank/DDBJ whole genome shotgun (WGS) entry which is preliminary data.</text>
</comment>
<comment type="function">
    <text evidence="2">Purine nucleoside enzyme that catalyzes the phosphorolysis of adenosine and inosine nucleosides, yielding D-ribose 1-phosphate and the respective free bases, adenine and hypoxanthine. Also catalyzes the phosphorolysis of S-methyl-5'-thioadenosine into adenine and S-methyl-5-thio-alpha-D-ribose 1-phosphate. Also has adenosine deaminase activity.</text>
</comment>
<evidence type="ECO:0000256" key="9">
    <source>
        <dbReference type="ARBA" id="ARBA00047989"/>
    </source>
</evidence>
<evidence type="ECO:0000256" key="7">
    <source>
        <dbReference type="ARBA" id="ARBA00022833"/>
    </source>
</evidence>
<keyword evidence="13" id="KW-1133">Transmembrane helix</keyword>
<keyword evidence="5" id="KW-0479">Metal-binding</keyword>
<dbReference type="InterPro" id="IPR011324">
    <property type="entry name" value="Cytotoxic_necrot_fac-like_cat"/>
</dbReference>
<dbReference type="PANTHER" id="PTHR30616">
    <property type="entry name" value="UNCHARACTERIZED PROTEIN YFIH"/>
    <property type="match status" value="1"/>
</dbReference>
<keyword evidence="4" id="KW-0808">Transferase</keyword>
<evidence type="ECO:0000256" key="6">
    <source>
        <dbReference type="ARBA" id="ARBA00022801"/>
    </source>
</evidence>
<name>A0ABP7HP33_9ACTN</name>
<keyword evidence="13" id="KW-0472">Membrane</keyword>
<comment type="catalytic activity">
    <reaction evidence="9">
        <text>adenosine + H2O + H(+) = inosine + NH4(+)</text>
        <dbReference type="Rhea" id="RHEA:24408"/>
        <dbReference type="ChEBI" id="CHEBI:15377"/>
        <dbReference type="ChEBI" id="CHEBI:15378"/>
        <dbReference type="ChEBI" id="CHEBI:16335"/>
        <dbReference type="ChEBI" id="CHEBI:17596"/>
        <dbReference type="ChEBI" id="CHEBI:28938"/>
        <dbReference type="EC" id="3.5.4.4"/>
    </reaction>
    <physiologicalReaction direction="left-to-right" evidence="9">
        <dbReference type="Rhea" id="RHEA:24409"/>
    </physiologicalReaction>
</comment>
<gene>
    <name evidence="14" type="ORF">GCM10022226_20570</name>
</gene>
<evidence type="ECO:0000256" key="5">
    <source>
        <dbReference type="ARBA" id="ARBA00022723"/>
    </source>
</evidence>
<evidence type="ECO:0000256" key="2">
    <source>
        <dbReference type="ARBA" id="ARBA00003215"/>
    </source>
</evidence>
<comment type="catalytic activity">
    <reaction evidence="11">
        <text>S-methyl-5'-thioadenosine + phosphate = 5-(methylsulfanyl)-alpha-D-ribose 1-phosphate + adenine</text>
        <dbReference type="Rhea" id="RHEA:11852"/>
        <dbReference type="ChEBI" id="CHEBI:16708"/>
        <dbReference type="ChEBI" id="CHEBI:17509"/>
        <dbReference type="ChEBI" id="CHEBI:43474"/>
        <dbReference type="ChEBI" id="CHEBI:58533"/>
        <dbReference type="EC" id="2.4.2.28"/>
    </reaction>
    <physiologicalReaction direction="left-to-right" evidence="11">
        <dbReference type="Rhea" id="RHEA:11853"/>
    </physiologicalReaction>
</comment>
<dbReference type="SUPFAM" id="SSF64438">
    <property type="entry name" value="CNF1/YfiH-like putative cysteine hydrolases"/>
    <property type="match status" value="1"/>
</dbReference>
<comment type="similarity">
    <text evidence="3 12">Belongs to the purine nucleoside phosphorylase YfiH/LACC1 family.</text>
</comment>
<evidence type="ECO:0000313" key="15">
    <source>
        <dbReference type="Proteomes" id="UP001500888"/>
    </source>
</evidence>
<dbReference type="EMBL" id="BAAAZR010000002">
    <property type="protein sequence ID" value="GAA3800866.1"/>
    <property type="molecule type" value="Genomic_DNA"/>
</dbReference>
<evidence type="ECO:0000313" key="14">
    <source>
        <dbReference type="EMBL" id="GAA3800866.1"/>
    </source>
</evidence>
<reference evidence="15" key="1">
    <citation type="journal article" date="2019" name="Int. J. Syst. Evol. Microbiol.">
        <title>The Global Catalogue of Microorganisms (GCM) 10K type strain sequencing project: providing services to taxonomists for standard genome sequencing and annotation.</title>
        <authorList>
            <consortium name="The Broad Institute Genomics Platform"/>
            <consortium name="The Broad Institute Genome Sequencing Center for Infectious Disease"/>
            <person name="Wu L."/>
            <person name="Ma J."/>
        </authorList>
    </citation>
    <scope>NUCLEOTIDE SEQUENCE [LARGE SCALE GENOMIC DNA]</scope>
    <source>
        <strain evidence="15">JCM 16908</strain>
    </source>
</reference>
<dbReference type="RefSeq" id="WP_344937153.1">
    <property type="nucleotide sequence ID" value="NZ_BAAAZR010000002.1"/>
</dbReference>
<sequence>MLLVRDLPISLVLVTNRLRAQLRRRRHHHPAGHLTLPASLIVILVLVAGYTVRVLAIDRVRMAFTDRHGGVSAGPYGTRNLGGSVGDDPAAVAENRARTATGFGLDPGGVVFMRQVHGRDVRYVAEPFGADPPSLDGVFTDRPGLGIAVLAADCAPVLLADPVAGLVGGAHSGRDGTTAGVVPALVEAMRSYGAADLVALVGPLACGRCYEVPHPLREQVAAVLPEAWSVTRHGTPALDLRAGITAQLGRAGVTDIRHDDRCTIETAGLYSHRRERLTGRFAGYVWLEAGREPTSRDAAQERALP</sequence>
<dbReference type="InterPro" id="IPR003730">
    <property type="entry name" value="Cu_polyphenol_OxRdtase"/>
</dbReference>
<dbReference type="Proteomes" id="UP001500888">
    <property type="component" value="Unassembled WGS sequence"/>
</dbReference>
<evidence type="ECO:0000256" key="4">
    <source>
        <dbReference type="ARBA" id="ARBA00022679"/>
    </source>
</evidence>
<keyword evidence="7" id="KW-0862">Zinc</keyword>
<keyword evidence="15" id="KW-1185">Reference proteome</keyword>
<evidence type="ECO:0000256" key="3">
    <source>
        <dbReference type="ARBA" id="ARBA00007353"/>
    </source>
</evidence>
<dbReference type="CDD" id="cd16833">
    <property type="entry name" value="YfiH"/>
    <property type="match status" value="1"/>
</dbReference>
<protein>
    <recommendedName>
        <fullName evidence="12">Purine nucleoside phosphorylase</fullName>
    </recommendedName>
</protein>
<evidence type="ECO:0000256" key="12">
    <source>
        <dbReference type="RuleBase" id="RU361274"/>
    </source>
</evidence>
<organism evidence="14 15">
    <name type="scientific">Sphaerisporangium flaviroseum</name>
    <dbReference type="NCBI Taxonomy" id="509199"/>
    <lineage>
        <taxon>Bacteria</taxon>
        <taxon>Bacillati</taxon>
        <taxon>Actinomycetota</taxon>
        <taxon>Actinomycetes</taxon>
        <taxon>Streptosporangiales</taxon>
        <taxon>Streptosporangiaceae</taxon>
        <taxon>Sphaerisporangium</taxon>
    </lineage>
</organism>
<keyword evidence="6" id="KW-0378">Hydrolase</keyword>
<dbReference type="NCBIfam" id="TIGR00726">
    <property type="entry name" value="peptidoglycan editing factor PgeF"/>
    <property type="match status" value="1"/>
</dbReference>
<comment type="catalytic activity">
    <reaction evidence="10">
        <text>adenosine + phosphate = alpha-D-ribose 1-phosphate + adenine</text>
        <dbReference type="Rhea" id="RHEA:27642"/>
        <dbReference type="ChEBI" id="CHEBI:16335"/>
        <dbReference type="ChEBI" id="CHEBI:16708"/>
        <dbReference type="ChEBI" id="CHEBI:43474"/>
        <dbReference type="ChEBI" id="CHEBI:57720"/>
        <dbReference type="EC" id="2.4.2.1"/>
    </reaction>
    <physiologicalReaction direction="left-to-right" evidence="10">
        <dbReference type="Rhea" id="RHEA:27643"/>
    </physiologicalReaction>
</comment>
<keyword evidence="13" id="KW-0812">Transmembrane</keyword>
<evidence type="ECO:0000256" key="13">
    <source>
        <dbReference type="SAM" id="Phobius"/>
    </source>
</evidence>
<dbReference type="InterPro" id="IPR038371">
    <property type="entry name" value="Cu_polyphenol_OxRdtase_sf"/>
</dbReference>
<evidence type="ECO:0000256" key="10">
    <source>
        <dbReference type="ARBA" id="ARBA00048968"/>
    </source>
</evidence>
<comment type="catalytic activity">
    <reaction evidence="1">
        <text>inosine + phosphate = alpha-D-ribose 1-phosphate + hypoxanthine</text>
        <dbReference type="Rhea" id="RHEA:27646"/>
        <dbReference type="ChEBI" id="CHEBI:17368"/>
        <dbReference type="ChEBI" id="CHEBI:17596"/>
        <dbReference type="ChEBI" id="CHEBI:43474"/>
        <dbReference type="ChEBI" id="CHEBI:57720"/>
        <dbReference type="EC" id="2.4.2.1"/>
    </reaction>
    <physiologicalReaction direction="left-to-right" evidence="1">
        <dbReference type="Rhea" id="RHEA:27647"/>
    </physiologicalReaction>
</comment>
<proteinExistence type="inferred from homology"/>
<dbReference type="Gene3D" id="3.60.140.10">
    <property type="entry name" value="CNF1/YfiH-like putative cysteine hydrolases"/>
    <property type="match status" value="1"/>
</dbReference>
<dbReference type="Pfam" id="PF02578">
    <property type="entry name" value="Cu-oxidase_4"/>
    <property type="match status" value="1"/>
</dbReference>
<dbReference type="PANTHER" id="PTHR30616:SF2">
    <property type="entry name" value="PURINE NUCLEOSIDE PHOSPHORYLASE LACC1"/>
    <property type="match status" value="1"/>
</dbReference>